<dbReference type="EMBL" id="NMVQ01000045">
    <property type="protein sequence ID" value="OYO18119.1"/>
    <property type="molecule type" value="Genomic_DNA"/>
</dbReference>
<dbReference type="Gene3D" id="3.20.20.80">
    <property type="entry name" value="Glycosidases"/>
    <property type="match status" value="1"/>
</dbReference>
<gene>
    <name evidence="1" type="ORF">CGZ93_16335</name>
</gene>
<sequence>MQTKDHRLIDGATGCSNQVNFSTAASQRLVVDSLTHWAERMGVDGFRFDLAPVLGRTPNAFEREHWEEQKRFFPPHPLLAQIIDLAEQHELEMIAEAWDLWGYEVGNFPAGWGEWNGRYRDAVRRFLKGDGNTDDFIERVNGDYANFNDQGGPQKSINFVTAHDGFTLMDLVSFTTKHNDQAYPFGPSDGGSDDNLAWDSGGDHALRRARFRAFWTVLMFSRGVPMIVSGDEYGRTQNGNNNPWSLDTVGIWNNWAQAVSPTPTAEPVDPDNPGYAYFDVIGATPGPGNPLLSFTRSLMALRHAHPSLRQREYGNHVLDDDDVSYLFSRPDGSHCHAGDRAVAVHIDGSGCGDTDFLLLVNAGATDADFRLDPGVDWLRIVDTAAWAESFGNLWSPDTADALHDHYAVAPWSVAVLQQR</sequence>
<reference evidence="1 2" key="1">
    <citation type="submission" date="2017-07" db="EMBL/GenBank/DDBJ databases">
        <title>Draft whole genome sequences of clinical Proprionibacteriaceae strains.</title>
        <authorList>
            <person name="Bernier A.-M."/>
            <person name="Bernard K."/>
            <person name="Domingo M.-C."/>
        </authorList>
    </citation>
    <scope>NUCLEOTIDE SEQUENCE [LARGE SCALE GENOMIC DNA]</scope>
    <source>
        <strain evidence="1 2">NML 130396</strain>
    </source>
</reference>
<keyword evidence="2" id="KW-1185">Reference proteome</keyword>
<dbReference type="Proteomes" id="UP000216311">
    <property type="component" value="Unassembled WGS sequence"/>
</dbReference>
<proteinExistence type="predicted"/>
<evidence type="ECO:0000313" key="2">
    <source>
        <dbReference type="Proteomes" id="UP000216311"/>
    </source>
</evidence>
<dbReference type="InterPro" id="IPR017853">
    <property type="entry name" value="GH"/>
</dbReference>
<evidence type="ECO:0000313" key="1">
    <source>
        <dbReference type="EMBL" id="OYO18119.1"/>
    </source>
</evidence>
<accession>A0A255GQP3</accession>
<comment type="caution">
    <text evidence="1">The sequence shown here is derived from an EMBL/GenBank/DDBJ whole genome shotgun (WGS) entry which is preliminary data.</text>
</comment>
<name>A0A255GQP3_9ACTN</name>
<dbReference type="PANTHER" id="PTHR43002">
    <property type="entry name" value="GLYCOGEN DEBRANCHING ENZYME"/>
    <property type="match status" value="1"/>
</dbReference>
<dbReference type="SUPFAM" id="SSF51445">
    <property type="entry name" value="(Trans)glycosidases"/>
    <property type="match status" value="1"/>
</dbReference>
<dbReference type="AlphaFoldDB" id="A0A255GQP3"/>
<dbReference type="InterPro" id="IPR013780">
    <property type="entry name" value="Glyco_hydro_b"/>
</dbReference>
<protein>
    <recommendedName>
        <fullName evidence="3">Isoamylase</fullName>
    </recommendedName>
</protein>
<organism evidence="1 2">
    <name type="scientific">Enemella dayhoffiae</name>
    <dbReference type="NCBI Taxonomy" id="2016507"/>
    <lineage>
        <taxon>Bacteria</taxon>
        <taxon>Bacillati</taxon>
        <taxon>Actinomycetota</taxon>
        <taxon>Actinomycetes</taxon>
        <taxon>Propionibacteriales</taxon>
        <taxon>Propionibacteriaceae</taxon>
        <taxon>Enemella</taxon>
    </lineage>
</organism>
<evidence type="ECO:0008006" key="3">
    <source>
        <dbReference type="Google" id="ProtNLM"/>
    </source>
</evidence>
<dbReference type="Gene3D" id="2.60.40.1180">
    <property type="entry name" value="Golgi alpha-mannosidase II"/>
    <property type="match status" value="1"/>
</dbReference>
<dbReference type="SUPFAM" id="SSF51011">
    <property type="entry name" value="Glycosyl hydrolase domain"/>
    <property type="match status" value="1"/>
</dbReference>